<keyword evidence="5" id="KW-0804">Transcription</keyword>
<dbReference type="InterPro" id="IPR036390">
    <property type="entry name" value="WH_DNA-bd_sf"/>
</dbReference>
<evidence type="ECO:0000256" key="5">
    <source>
        <dbReference type="ARBA" id="ARBA00023163"/>
    </source>
</evidence>
<dbReference type="PANTHER" id="PTHR33164:SF5">
    <property type="entry name" value="ORGANIC HYDROPEROXIDE RESISTANCE TRANSCRIPTIONAL REGULATOR"/>
    <property type="match status" value="1"/>
</dbReference>
<dbReference type="PRINTS" id="PR00598">
    <property type="entry name" value="HTHMARR"/>
</dbReference>
<keyword evidence="4" id="KW-0238">DNA-binding</keyword>
<keyword evidence="8" id="KW-1185">Reference proteome</keyword>
<comment type="caution">
    <text evidence="7">The sequence shown here is derived from an EMBL/GenBank/DDBJ whole genome shotgun (WGS) entry which is preliminary data.</text>
</comment>
<dbReference type="PANTHER" id="PTHR33164">
    <property type="entry name" value="TRANSCRIPTIONAL REGULATOR, MARR FAMILY"/>
    <property type="match status" value="1"/>
</dbReference>
<dbReference type="Pfam" id="PF22381">
    <property type="entry name" value="Staph_reg_Sar_Rot"/>
    <property type="match status" value="1"/>
</dbReference>
<dbReference type="InterPro" id="IPR036388">
    <property type="entry name" value="WH-like_DNA-bd_sf"/>
</dbReference>
<gene>
    <name evidence="7" type="ORF">PQU92_11185</name>
</gene>
<evidence type="ECO:0000259" key="6">
    <source>
        <dbReference type="PROSITE" id="PS50995"/>
    </source>
</evidence>
<reference evidence="7 8" key="1">
    <citation type="submission" date="2023-01" db="EMBL/GenBank/DDBJ databases">
        <title>Novel species of the genus Asticcacaulis isolated from rivers.</title>
        <authorList>
            <person name="Lu H."/>
        </authorList>
    </citation>
    <scope>NUCLEOTIDE SEQUENCE [LARGE SCALE GENOMIC DNA]</scope>
    <source>
        <strain evidence="7 8">BYS171W</strain>
    </source>
</reference>
<evidence type="ECO:0000256" key="2">
    <source>
        <dbReference type="ARBA" id="ARBA00022490"/>
    </source>
</evidence>
<comment type="subcellular location">
    <subcellularLocation>
        <location evidence="1">Cytoplasm</location>
    </subcellularLocation>
</comment>
<proteinExistence type="predicted"/>
<name>A0ABT5HV40_9CAUL</name>
<evidence type="ECO:0000256" key="1">
    <source>
        <dbReference type="ARBA" id="ARBA00004496"/>
    </source>
</evidence>
<dbReference type="Gene3D" id="1.10.10.10">
    <property type="entry name" value="Winged helix-like DNA-binding domain superfamily/Winged helix DNA-binding domain"/>
    <property type="match status" value="1"/>
</dbReference>
<evidence type="ECO:0000256" key="3">
    <source>
        <dbReference type="ARBA" id="ARBA00023015"/>
    </source>
</evidence>
<evidence type="ECO:0000313" key="7">
    <source>
        <dbReference type="EMBL" id="MDC7683844.1"/>
    </source>
</evidence>
<organism evidence="7 8">
    <name type="scientific">Asticcacaulis aquaticus</name>
    <dbReference type="NCBI Taxonomy" id="2984212"/>
    <lineage>
        <taxon>Bacteria</taxon>
        <taxon>Pseudomonadati</taxon>
        <taxon>Pseudomonadota</taxon>
        <taxon>Alphaproteobacteria</taxon>
        <taxon>Caulobacterales</taxon>
        <taxon>Caulobacteraceae</taxon>
        <taxon>Asticcacaulis</taxon>
    </lineage>
</organism>
<protein>
    <submittedName>
        <fullName evidence="7">MarR family transcriptional regulator</fullName>
    </submittedName>
</protein>
<dbReference type="SMART" id="SM00347">
    <property type="entry name" value="HTH_MARR"/>
    <property type="match status" value="1"/>
</dbReference>
<keyword evidence="2" id="KW-0963">Cytoplasm</keyword>
<dbReference type="SUPFAM" id="SSF46785">
    <property type="entry name" value="Winged helix' DNA-binding domain"/>
    <property type="match status" value="1"/>
</dbReference>
<feature type="domain" description="HTH marR-type" evidence="6">
    <location>
        <begin position="13"/>
        <end position="149"/>
    </location>
</feature>
<dbReference type="InterPro" id="IPR055166">
    <property type="entry name" value="Transc_reg_Sar_Rot_HTH"/>
</dbReference>
<evidence type="ECO:0000313" key="8">
    <source>
        <dbReference type="Proteomes" id="UP001214854"/>
    </source>
</evidence>
<dbReference type="InterPro" id="IPR000835">
    <property type="entry name" value="HTH_MarR-typ"/>
</dbReference>
<evidence type="ECO:0000256" key="4">
    <source>
        <dbReference type="ARBA" id="ARBA00023125"/>
    </source>
</evidence>
<sequence length="149" mass="16369">MNTSLTPPEMRLDNQICFAIHSAAHAFAQAYKPLLEPLGLTYPQYLVMLLLWEKDDRSVSELGAPLFLDSGTLTPLLKRLQTQGLINRNRDAKDERVMRITLTEAGKALAEKAAGIPTAMLCAMKGDLGHLTTLRDQVKALGQALRTPA</sequence>
<dbReference type="RefSeq" id="WP_272748304.1">
    <property type="nucleotide sequence ID" value="NZ_JAQQKX010000008.1"/>
</dbReference>
<dbReference type="Proteomes" id="UP001214854">
    <property type="component" value="Unassembled WGS sequence"/>
</dbReference>
<keyword evidence="3" id="KW-0805">Transcription regulation</keyword>
<dbReference type="InterPro" id="IPR039422">
    <property type="entry name" value="MarR/SlyA-like"/>
</dbReference>
<dbReference type="EMBL" id="JAQQKX010000008">
    <property type="protein sequence ID" value="MDC7683844.1"/>
    <property type="molecule type" value="Genomic_DNA"/>
</dbReference>
<dbReference type="PROSITE" id="PS50995">
    <property type="entry name" value="HTH_MARR_2"/>
    <property type="match status" value="1"/>
</dbReference>
<accession>A0ABT5HV40</accession>